<sequence>MIETRFLKKNRIDEETKTQILGILKEFIYRIKDIVFAYLHGSFVEGADFRDIDIALFVEESVNKLEIETTLSYELTGKTGYPVEVKVVNDAPVAFQMAVLKKGVLLLSRSEDIRTDFIEKISRKYCEYVHFRNIILDA</sequence>
<evidence type="ECO:0000313" key="3">
    <source>
        <dbReference type="Proteomes" id="UP000032309"/>
    </source>
</evidence>
<proteinExistence type="predicted"/>
<evidence type="ECO:0000259" key="1">
    <source>
        <dbReference type="Pfam" id="PF18765"/>
    </source>
</evidence>
<dbReference type="EMBL" id="BAFN01000001">
    <property type="protein sequence ID" value="GAN33353.1"/>
    <property type="molecule type" value="Genomic_DNA"/>
</dbReference>
<dbReference type="InterPro" id="IPR052930">
    <property type="entry name" value="TA_antitoxin_MntA"/>
</dbReference>
<dbReference type="PANTHER" id="PTHR43852:SF3">
    <property type="entry name" value="NUCLEOTIDYLTRANSFERASE"/>
    <property type="match status" value="1"/>
</dbReference>
<keyword evidence="3" id="KW-1185">Reference proteome</keyword>
<comment type="caution">
    <text evidence="2">The sequence shown here is derived from an EMBL/GenBank/DDBJ whole genome shotgun (WGS) entry which is preliminary data.</text>
</comment>
<dbReference type="CDD" id="cd05403">
    <property type="entry name" value="NT_KNTase_like"/>
    <property type="match status" value="1"/>
</dbReference>
<reference evidence="3" key="1">
    <citation type="journal article" date="2015" name="Genome Announc.">
        <title>Draft Genome Sequence of an Anaerobic Ammonium-Oxidizing Bacterium, "Candidatus Brocadia sinica".</title>
        <authorList>
            <person name="Oshiki M."/>
            <person name="Shinyako-Hata K."/>
            <person name="Satoh H."/>
            <person name="Okabe S."/>
        </authorList>
    </citation>
    <scope>NUCLEOTIDE SEQUENCE [LARGE SCALE GENOMIC DNA]</scope>
    <source>
        <strain evidence="3">JPN1</strain>
    </source>
</reference>
<dbReference type="SUPFAM" id="SSF81301">
    <property type="entry name" value="Nucleotidyltransferase"/>
    <property type="match status" value="1"/>
</dbReference>
<dbReference type="Pfam" id="PF18765">
    <property type="entry name" value="Polbeta"/>
    <property type="match status" value="1"/>
</dbReference>
<protein>
    <submittedName>
        <fullName evidence="2">Nucleotidyltransferases</fullName>
    </submittedName>
</protein>
<dbReference type="RefSeq" id="WP_052563410.1">
    <property type="nucleotide sequence ID" value="NZ_BAFN01000001.1"/>
</dbReference>
<accession>A0ABQ0JX70</accession>
<evidence type="ECO:0000313" key="2">
    <source>
        <dbReference type="EMBL" id="GAN33353.1"/>
    </source>
</evidence>
<dbReference type="InterPro" id="IPR043519">
    <property type="entry name" value="NT_sf"/>
</dbReference>
<dbReference type="Gene3D" id="3.30.460.10">
    <property type="entry name" value="Beta Polymerase, domain 2"/>
    <property type="match status" value="1"/>
</dbReference>
<feature type="domain" description="Polymerase beta nucleotidyltransferase" evidence="1">
    <location>
        <begin position="24"/>
        <end position="112"/>
    </location>
</feature>
<dbReference type="PANTHER" id="PTHR43852">
    <property type="entry name" value="NUCLEOTIDYLTRANSFERASE"/>
    <property type="match status" value="1"/>
</dbReference>
<dbReference type="Proteomes" id="UP000032309">
    <property type="component" value="Unassembled WGS sequence"/>
</dbReference>
<organism evidence="2 3">
    <name type="scientific">Candidatus Brocadia sinica JPN1</name>
    <dbReference type="NCBI Taxonomy" id="1197129"/>
    <lineage>
        <taxon>Bacteria</taxon>
        <taxon>Pseudomonadati</taxon>
        <taxon>Planctomycetota</taxon>
        <taxon>Candidatus Brocadiia</taxon>
        <taxon>Candidatus Brocadiales</taxon>
        <taxon>Candidatus Brocadiaceae</taxon>
        <taxon>Candidatus Brocadia</taxon>
    </lineage>
</organism>
<name>A0ABQ0JX70_9BACT</name>
<gene>
    <name evidence="2" type="ORF">BROSI_A1873</name>
</gene>
<dbReference type="InterPro" id="IPR041633">
    <property type="entry name" value="Polbeta"/>
</dbReference>